<organism evidence="2 3">
    <name type="scientific">Vavraia culicis (isolate floridensis)</name>
    <name type="common">Microsporidian parasite</name>
    <dbReference type="NCBI Taxonomy" id="948595"/>
    <lineage>
        <taxon>Eukaryota</taxon>
        <taxon>Fungi</taxon>
        <taxon>Fungi incertae sedis</taxon>
        <taxon>Microsporidia</taxon>
        <taxon>Pleistophoridae</taxon>
        <taxon>Vavraia</taxon>
    </lineage>
</organism>
<feature type="signal peptide" evidence="1">
    <location>
        <begin position="1"/>
        <end position="16"/>
    </location>
</feature>
<name>L2GSS3_VAVCU</name>
<keyword evidence="1" id="KW-0732">Signal</keyword>
<dbReference type="EMBL" id="GL877460">
    <property type="protein sequence ID" value="ELA46150.1"/>
    <property type="molecule type" value="Genomic_DNA"/>
</dbReference>
<sequence>MQHTLLISLLLPLYYASNLDYMEKADNECCDDGCFEPRRCNLKLGDALLTGENSRRFRAETHKCVWEKARCDDTKECIVPCFTAARSKCAPSSASACKPLDVEMYIQGVCCFLRENDCLPTQEICKMIRIFFFIFKGDLRRITILLAHCIHNTSGFKYLVDRNRCGEIGPYISRGILQVRGEKNYLLADMNGYFVRCPEEMASLSDIAIKGAINVYSAVVGIEAQCTFIGSWIKLNPLEVQGTNYRQQYFMKVIIGRLNVYFALCQTLGLPIFLGPIDCPFLYFCRPYIVGVCKAVNEKVTLRVRRSRDSSCSSERDCGYGPAYESPRHTPNLYSGRIFGYGKFECDTGRSFGHGRFPRHGSESSCSSECSSQYFGASECRRERESRCTPFGVY</sequence>
<dbReference type="OrthoDB" id="2196308at2759"/>
<dbReference type="SUPFAM" id="SSF53955">
    <property type="entry name" value="Lysozyme-like"/>
    <property type="match status" value="1"/>
</dbReference>
<gene>
    <name evidence="2" type="ORF">VCUG_02352</name>
</gene>
<evidence type="ECO:0000313" key="2">
    <source>
        <dbReference type="EMBL" id="ELA46150.1"/>
    </source>
</evidence>
<reference evidence="3" key="1">
    <citation type="submission" date="2011-03" db="EMBL/GenBank/DDBJ databases">
        <title>The genome sequence of Vavraia culicis strain floridensis.</title>
        <authorList>
            <consortium name="The Broad Institute Genome Sequencing Platform"/>
            <person name="Cuomo C."/>
            <person name="Becnel J."/>
            <person name="Sanscrainte N."/>
            <person name="Young S.K."/>
            <person name="Zeng Q."/>
            <person name="Gargeya S."/>
            <person name="Fitzgerald M."/>
            <person name="Haas B."/>
            <person name="Abouelleil A."/>
            <person name="Alvarado L."/>
            <person name="Arachchi H.M."/>
            <person name="Berlin A."/>
            <person name="Chapman S.B."/>
            <person name="Gearin G."/>
            <person name="Goldberg J."/>
            <person name="Griggs A."/>
            <person name="Gujja S."/>
            <person name="Hansen M."/>
            <person name="Heiman D."/>
            <person name="Howarth C."/>
            <person name="Larimer J."/>
            <person name="Lui A."/>
            <person name="MacDonald P.J.P."/>
            <person name="McCowen C."/>
            <person name="Montmayeur A."/>
            <person name="Murphy C."/>
            <person name="Neiman D."/>
            <person name="Pearson M."/>
            <person name="Priest M."/>
            <person name="Roberts A."/>
            <person name="Saif S."/>
            <person name="Shea T."/>
            <person name="Sisk P."/>
            <person name="Stolte C."/>
            <person name="Sykes S."/>
            <person name="Wortman J."/>
            <person name="Nusbaum C."/>
            <person name="Birren B."/>
        </authorList>
    </citation>
    <scope>NUCLEOTIDE SEQUENCE [LARGE SCALE GENOMIC DNA]</scope>
    <source>
        <strain evidence="3">floridensis</strain>
    </source>
</reference>
<evidence type="ECO:0008006" key="4">
    <source>
        <dbReference type="Google" id="ProtNLM"/>
    </source>
</evidence>
<dbReference type="AlphaFoldDB" id="L2GSS3"/>
<proteinExistence type="predicted"/>
<protein>
    <recommendedName>
        <fullName evidence="4">BPTI/Kunitz inhibitor domain-containing protein</fullName>
    </recommendedName>
</protein>
<evidence type="ECO:0000256" key="1">
    <source>
        <dbReference type="SAM" id="SignalP"/>
    </source>
</evidence>
<accession>L2GSS3</accession>
<dbReference type="InterPro" id="IPR023346">
    <property type="entry name" value="Lysozyme-like_dom_sf"/>
</dbReference>
<dbReference type="RefSeq" id="XP_008075361.1">
    <property type="nucleotide sequence ID" value="XM_008077170.1"/>
</dbReference>
<dbReference type="VEuPathDB" id="MicrosporidiaDB:VCUG_02352"/>
<dbReference type="Proteomes" id="UP000011081">
    <property type="component" value="Unassembled WGS sequence"/>
</dbReference>
<dbReference type="InParanoid" id="L2GSS3"/>
<evidence type="ECO:0000313" key="3">
    <source>
        <dbReference type="Proteomes" id="UP000011081"/>
    </source>
</evidence>
<feature type="chain" id="PRO_5003960140" description="BPTI/Kunitz inhibitor domain-containing protein" evidence="1">
    <location>
        <begin position="17"/>
        <end position="394"/>
    </location>
</feature>
<dbReference type="GeneID" id="19880215"/>
<dbReference type="HOGENOM" id="CLU_700571_0_0_1"/>
<keyword evidence="3" id="KW-1185">Reference proteome</keyword>
<dbReference type="OMA" id="IHNTSGF"/>